<keyword evidence="10" id="KW-1185">Reference proteome</keyword>
<dbReference type="Proteomes" id="UP001567538">
    <property type="component" value="Unassembled WGS sequence"/>
</dbReference>
<dbReference type="SMART" id="SM00673">
    <property type="entry name" value="CARP"/>
    <property type="match status" value="2"/>
</dbReference>
<dbReference type="InterPro" id="IPR031925">
    <property type="entry name" value="TBCC_N"/>
</dbReference>
<accession>A0ABD1I327</accession>
<feature type="region of interest" description="Disordered" evidence="7">
    <location>
        <begin position="141"/>
        <end position="172"/>
    </location>
</feature>
<feature type="region of interest" description="Disordered" evidence="7">
    <location>
        <begin position="1"/>
        <end position="56"/>
    </location>
</feature>
<reference evidence="9 10" key="1">
    <citation type="submission" date="2024-06" db="EMBL/GenBank/DDBJ databases">
        <title>A chromosome level genome sequence of Diviner's sage (Salvia divinorum).</title>
        <authorList>
            <person name="Ford S.A."/>
            <person name="Ro D.-K."/>
            <person name="Ness R.W."/>
            <person name="Phillips M.A."/>
        </authorList>
    </citation>
    <scope>NUCLEOTIDE SEQUENCE [LARGE SCALE GENOMIC DNA]</scope>
    <source>
        <strain evidence="9">SAF-2024a</strain>
        <tissue evidence="9">Leaf</tissue>
    </source>
</reference>
<dbReference type="EMBL" id="JBEAFC010000003">
    <property type="protein sequence ID" value="KAL1562812.1"/>
    <property type="molecule type" value="Genomic_DNA"/>
</dbReference>
<name>A0ABD1I327_SALDI</name>
<gene>
    <name evidence="9" type="ORF">AAHA92_05346</name>
</gene>
<comment type="similarity">
    <text evidence="2">Belongs to the TBCC family.</text>
</comment>
<evidence type="ECO:0000256" key="2">
    <source>
        <dbReference type="ARBA" id="ARBA00008848"/>
    </source>
</evidence>
<keyword evidence="3" id="KW-0963">Cytoplasm</keyword>
<evidence type="ECO:0000256" key="6">
    <source>
        <dbReference type="ARBA" id="ARBA00026055"/>
    </source>
</evidence>
<dbReference type="PANTHER" id="PTHR15139:SF0">
    <property type="entry name" value="TUBULIN-SPECIFIC CHAPERONE C"/>
    <property type="match status" value="1"/>
</dbReference>
<evidence type="ECO:0000256" key="1">
    <source>
        <dbReference type="ARBA" id="ARBA00004496"/>
    </source>
</evidence>
<dbReference type="AlphaFoldDB" id="A0ABD1I327"/>
<dbReference type="InterPro" id="IPR012945">
    <property type="entry name" value="Tubulin-bd_cofactor_C_dom"/>
</dbReference>
<dbReference type="PROSITE" id="PS51329">
    <property type="entry name" value="C_CAP_COFACTOR_C"/>
    <property type="match status" value="1"/>
</dbReference>
<evidence type="ECO:0000313" key="10">
    <source>
        <dbReference type="Proteomes" id="UP001567538"/>
    </source>
</evidence>
<feature type="compositionally biased region" description="Low complexity" evidence="7">
    <location>
        <begin position="44"/>
        <end position="56"/>
    </location>
</feature>
<evidence type="ECO:0000256" key="3">
    <source>
        <dbReference type="ARBA" id="ARBA00022490"/>
    </source>
</evidence>
<evidence type="ECO:0000256" key="4">
    <source>
        <dbReference type="ARBA" id="ARBA00022990"/>
    </source>
</evidence>
<dbReference type="Gene3D" id="1.20.58.1250">
    <property type="entry name" value="Tubulin Binding Cofactor C, N-terminal domain"/>
    <property type="match status" value="1"/>
</dbReference>
<dbReference type="InterPro" id="IPR017901">
    <property type="entry name" value="C-CAP_CF_C-like"/>
</dbReference>
<dbReference type="Gene3D" id="2.160.20.70">
    <property type="match status" value="1"/>
</dbReference>
<feature type="domain" description="C-CAP/cofactor C-like" evidence="8">
    <location>
        <begin position="168"/>
        <end position="325"/>
    </location>
</feature>
<organism evidence="9 10">
    <name type="scientific">Salvia divinorum</name>
    <name type="common">Maria pastora</name>
    <name type="synonym">Diviner's sage</name>
    <dbReference type="NCBI Taxonomy" id="28513"/>
    <lineage>
        <taxon>Eukaryota</taxon>
        <taxon>Viridiplantae</taxon>
        <taxon>Streptophyta</taxon>
        <taxon>Embryophyta</taxon>
        <taxon>Tracheophyta</taxon>
        <taxon>Spermatophyta</taxon>
        <taxon>Magnoliopsida</taxon>
        <taxon>eudicotyledons</taxon>
        <taxon>Gunneridae</taxon>
        <taxon>Pentapetalae</taxon>
        <taxon>asterids</taxon>
        <taxon>lamiids</taxon>
        <taxon>Lamiales</taxon>
        <taxon>Lamiaceae</taxon>
        <taxon>Nepetoideae</taxon>
        <taxon>Mentheae</taxon>
        <taxon>Salviinae</taxon>
        <taxon>Salvia</taxon>
        <taxon>Salvia subgen. Calosphace</taxon>
    </lineage>
</organism>
<evidence type="ECO:0000256" key="5">
    <source>
        <dbReference type="ARBA" id="ARBA00023186"/>
    </source>
</evidence>
<evidence type="ECO:0000313" key="9">
    <source>
        <dbReference type="EMBL" id="KAL1562812.1"/>
    </source>
</evidence>
<evidence type="ECO:0000256" key="7">
    <source>
        <dbReference type="SAM" id="MobiDB-lite"/>
    </source>
</evidence>
<dbReference type="Pfam" id="PF07986">
    <property type="entry name" value="TBCC"/>
    <property type="match status" value="1"/>
</dbReference>
<dbReference type="InterPro" id="IPR027684">
    <property type="entry name" value="TBCC"/>
</dbReference>
<dbReference type="InterPro" id="IPR006599">
    <property type="entry name" value="CARP_motif"/>
</dbReference>
<dbReference type="Pfam" id="PF16752">
    <property type="entry name" value="TBCC_N"/>
    <property type="match status" value="1"/>
</dbReference>
<keyword evidence="5" id="KW-0143">Chaperone</keyword>
<comment type="caution">
    <text evidence="9">The sequence shown here is derived from an EMBL/GenBank/DDBJ whole genome shotgun (WGS) entry which is preliminary data.</text>
</comment>
<dbReference type="InterPro" id="IPR016098">
    <property type="entry name" value="CAP/MinC_C"/>
</dbReference>
<protein>
    <submittedName>
        <fullName evidence="9">Tubulin-folding cofactor C-like isoform X1</fullName>
    </submittedName>
</protein>
<comment type="subcellular location">
    <subcellularLocation>
        <location evidence="1">Cytoplasm</location>
    </subcellularLocation>
</comment>
<dbReference type="InterPro" id="IPR038397">
    <property type="entry name" value="TBCC_N_sf"/>
</dbReference>
<proteinExistence type="inferred from homology"/>
<sequence>MEDNEQPSHDSAATAAAALEQKHAAMLERLANRHQSRATAKPDSNSSGSTQSFLSQFSQSKLSIDDQISRIRTQPNPPQKAELEAISLGISALEKLVAEHSYLLPPYEVRNSLTAITHLRQTLDDASAAVAPKKKFSFKNKSSKKSAAPASDQKSEVVSEVESNKTNPRLGKLGLMDSSAAPGFRNKDKEELEMEFNRGEVDARNGEFTLSNLRDCEVRLKGCLRALFVDNVVKCKVYVGAVMGSVLIEGAEGCVFVLASHQIRIHNAKKCSFYLRVRSRPIIEDSNGVRFAPYCLSYRGIEEDLAEANLDEETGNWANVDDFRWLRALQSPNWSLLPEHDRVGMLNTDKKNEK</sequence>
<comment type="subunit">
    <text evidence="6">Supercomplex made of cofactors A to E. Cofactors A and D function by capturing and stabilizing tubulin in a quasi-native conformation. Cofactor E binds to the cofactor D-tubulin complex; interaction with cofactor C then causes the release of tubulin polypeptides that are committed to the native state.</text>
</comment>
<dbReference type="PANTHER" id="PTHR15139">
    <property type="entry name" value="TUBULIN FOLDING COFACTOR C"/>
    <property type="match status" value="1"/>
</dbReference>
<keyword evidence="4" id="KW-0007">Acetylation</keyword>
<evidence type="ECO:0000259" key="8">
    <source>
        <dbReference type="PROSITE" id="PS51329"/>
    </source>
</evidence>
<dbReference type="GO" id="GO:0005737">
    <property type="term" value="C:cytoplasm"/>
    <property type="evidence" value="ECO:0007669"/>
    <property type="project" value="UniProtKB-SubCell"/>
</dbReference>